<reference evidence="2 3" key="1">
    <citation type="journal article" date="2017" name="Infect. Genet. Evol.">
        <title>Comparative genome analysis of fish pathogen Flavobacterium columnare reveals extensive sequence diversity within the species.</title>
        <authorList>
            <person name="Kayansamruaj P."/>
            <person name="Dong H.T."/>
            <person name="Hirono I."/>
            <person name="Kondo H."/>
            <person name="Senapin S."/>
            <person name="Rodkhum C."/>
        </authorList>
    </citation>
    <scope>NUCLEOTIDE SEQUENCE [LARGE SCALE GENOMIC DNA]</scope>
    <source>
        <strain evidence="2 3">1214</strain>
    </source>
</reference>
<proteinExistence type="predicted"/>
<name>A0A246G9W7_9FLAO</name>
<feature type="signal peptide" evidence="1">
    <location>
        <begin position="1"/>
        <end position="16"/>
    </location>
</feature>
<evidence type="ECO:0000313" key="2">
    <source>
        <dbReference type="EMBL" id="OWP76548.1"/>
    </source>
</evidence>
<dbReference type="AlphaFoldDB" id="A0A246G9W7"/>
<comment type="caution">
    <text evidence="2">The sequence shown here is derived from an EMBL/GenBank/DDBJ whole genome shotgun (WGS) entry which is preliminary data.</text>
</comment>
<gene>
    <name evidence="2" type="ORF">BWK62_09430</name>
</gene>
<keyword evidence="1" id="KW-0732">Signal</keyword>
<dbReference type="EMBL" id="MTCY01000025">
    <property type="protein sequence ID" value="OWP76548.1"/>
    <property type="molecule type" value="Genomic_DNA"/>
</dbReference>
<organism evidence="2 3">
    <name type="scientific">Flavobacterium columnare</name>
    <dbReference type="NCBI Taxonomy" id="996"/>
    <lineage>
        <taxon>Bacteria</taxon>
        <taxon>Pseudomonadati</taxon>
        <taxon>Bacteroidota</taxon>
        <taxon>Flavobacteriia</taxon>
        <taxon>Flavobacteriales</taxon>
        <taxon>Flavobacteriaceae</taxon>
        <taxon>Flavobacterium</taxon>
    </lineage>
</organism>
<feature type="chain" id="PRO_5012105640" evidence="1">
    <location>
        <begin position="17"/>
        <end position="178"/>
    </location>
</feature>
<dbReference type="Proteomes" id="UP000198034">
    <property type="component" value="Unassembled WGS sequence"/>
</dbReference>
<evidence type="ECO:0000256" key="1">
    <source>
        <dbReference type="SAM" id="SignalP"/>
    </source>
</evidence>
<evidence type="ECO:0000313" key="3">
    <source>
        <dbReference type="Proteomes" id="UP000198034"/>
    </source>
</evidence>
<protein>
    <submittedName>
        <fullName evidence="2">Uncharacterized protein</fullName>
    </submittedName>
</protein>
<sequence>MRVFLFLILSFNTLLAQDFAKDSVMGTQPITILKLNKTKLFIVQNKELQKPYVKQKDGSFISNGMPWVQIHIDKTKHTMGNPNDYIDVLFDKLSSGSGGSNEIINLDNTRVLLQTRHHQKDKKMQLYVFYPLSDRFMNVNFVFAYTTETDRKQKIKGVEDIIKNGLIVLEDYFTSHKI</sequence>
<accession>A0A246G9W7</accession>